<evidence type="ECO:0000313" key="1">
    <source>
        <dbReference type="EMBL" id="NBN62439.1"/>
    </source>
</evidence>
<comment type="caution">
    <text evidence="1">The sequence shown here is derived from an EMBL/GenBank/DDBJ whole genome shotgun (WGS) entry which is preliminary data.</text>
</comment>
<dbReference type="Proteomes" id="UP000541347">
    <property type="component" value="Unassembled WGS sequence"/>
</dbReference>
<accession>A0ABW9ZDD5</accession>
<evidence type="ECO:0000313" key="2">
    <source>
        <dbReference type="Proteomes" id="UP000541347"/>
    </source>
</evidence>
<gene>
    <name evidence="1" type="ORF">GWI71_01980</name>
</gene>
<sequence>MVLERSDVPTLDVACALGRLADALADAGLTLAESADFAAFAAAAEASEDRYLMEDFSPKFFDLHADTGFWIAARDADGQVASLQAAKIETLRDRSLAALWQQQQRRIFVDPANGAARLGEAHAADAFALTGRIVYHGNLWLRKDLRGRGLAEKLTQTGFLVALLKWQPDWLYGLMAEANALKGFGLRVGYRRFAPRGTHWLGAPAHIRPDDWLVWSSRTDLVTLARTLAGRSPG</sequence>
<reference evidence="1 2" key="1">
    <citation type="submission" date="2020-01" db="EMBL/GenBank/DDBJ databases">
        <authorList>
            <person name="Peng S.Y."/>
            <person name="Li J."/>
            <person name="Wang M."/>
            <person name="Wang L."/>
            <person name="Wang C.Q."/>
            <person name="Wang J.R."/>
        </authorList>
    </citation>
    <scope>NUCLEOTIDE SEQUENCE [LARGE SCALE GENOMIC DNA]</scope>
    <source>
        <strain evidence="1 2">XCT-34</strain>
    </source>
</reference>
<evidence type="ECO:0008006" key="3">
    <source>
        <dbReference type="Google" id="ProtNLM"/>
    </source>
</evidence>
<protein>
    <recommendedName>
        <fullName evidence="3">N-acetyltransferase domain-containing protein</fullName>
    </recommendedName>
</protein>
<dbReference type="RefSeq" id="WP_161673387.1">
    <property type="nucleotide sequence ID" value="NZ_JAABLP010000001.1"/>
</dbReference>
<keyword evidence="2" id="KW-1185">Reference proteome</keyword>
<organism evidence="1 2">
    <name type="scientific">Pannonibacter tanglangensis</name>
    <dbReference type="NCBI Taxonomy" id="2750084"/>
    <lineage>
        <taxon>Bacteria</taxon>
        <taxon>Pseudomonadati</taxon>
        <taxon>Pseudomonadota</taxon>
        <taxon>Alphaproteobacteria</taxon>
        <taxon>Hyphomicrobiales</taxon>
        <taxon>Stappiaceae</taxon>
        <taxon>Pannonibacter</taxon>
    </lineage>
</organism>
<proteinExistence type="predicted"/>
<dbReference type="EMBL" id="JAABLP010000001">
    <property type="protein sequence ID" value="NBN62439.1"/>
    <property type="molecule type" value="Genomic_DNA"/>
</dbReference>
<name>A0ABW9ZDD5_9HYPH</name>